<feature type="compositionally biased region" description="Acidic residues" evidence="1">
    <location>
        <begin position="531"/>
        <end position="546"/>
    </location>
</feature>
<feature type="region of interest" description="Disordered" evidence="1">
    <location>
        <begin position="522"/>
        <end position="546"/>
    </location>
</feature>
<proteinExistence type="predicted"/>
<evidence type="ECO:0000256" key="1">
    <source>
        <dbReference type="SAM" id="MobiDB-lite"/>
    </source>
</evidence>
<evidence type="ECO:0000259" key="2">
    <source>
        <dbReference type="PROSITE" id="PS50858"/>
    </source>
</evidence>
<feature type="compositionally biased region" description="Pro residues" evidence="1">
    <location>
        <begin position="33"/>
        <end position="53"/>
    </location>
</feature>
<evidence type="ECO:0000313" key="3">
    <source>
        <dbReference type="EMBL" id="KAF8675404.1"/>
    </source>
</evidence>
<reference evidence="3" key="1">
    <citation type="submission" date="2020-07" db="EMBL/GenBank/DDBJ databases">
        <title>Genome sequence and genetic diversity analysis of an under-domesticated orphan crop, white fonio (Digitaria exilis).</title>
        <authorList>
            <person name="Bennetzen J.L."/>
            <person name="Chen S."/>
            <person name="Ma X."/>
            <person name="Wang X."/>
            <person name="Yssel A.E.J."/>
            <person name="Chaluvadi S.R."/>
            <person name="Johnson M."/>
            <person name="Gangashetty P."/>
            <person name="Hamidou F."/>
            <person name="Sanogo M.D."/>
            <person name="Zwaenepoel A."/>
            <person name="Wallace J."/>
            <person name="Van De Peer Y."/>
            <person name="Van Deynze A."/>
        </authorList>
    </citation>
    <scope>NUCLEOTIDE SEQUENCE</scope>
    <source>
        <tissue evidence="3">Leaves</tissue>
    </source>
</reference>
<dbReference type="InterPro" id="IPR005607">
    <property type="entry name" value="BSD_dom"/>
</dbReference>
<dbReference type="PROSITE" id="PS50858">
    <property type="entry name" value="BSD"/>
    <property type="match status" value="1"/>
</dbReference>
<dbReference type="Pfam" id="PF03909">
    <property type="entry name" value="BSD"/>
    <property type="match status" value="1"/>
</dbReference>
<dbReference type="OrthoDB" id="2021158at2759"/>
<dbReference type="Proteomes" id="UP000636709">
    <property type="component" value="Unassembled WGS sequence"/>
</dbReference>
<sequence>MSWLARSLATSLNLPDDSGADDDPDTDAAASPTPIPSPSARIPPPPPPMPPHLPHSAAAEGVKEDLTELSKTLTRQFWGVANFLAPPPGEASPSPSPSPQSAGGQSGDAGTPPEIAGIRNDFAEIGGRFKSGISRISSHKAVTGFSKMASNFFAPEDDEESEWEEERMRHARYETGQEAARHDAPEADEEWHQWVERVRLGVEDDRVGHELVDGHEIEIGKHEEDGELEVQRVRHGDDGEFGLRHEEDVEEKEDWDVIGITEEVLAFATNIARHPETWLDFPLLPDDDESDGPFSCNFSTSLFKLLLLHETICKVSSSSLEDDAIDFCTFFINLFVPSDFDMSDAQQEHALAIEQLAPRLAALRIELCPIHMSDECFWKIYFVLLHPRLNKHDAELLSTPQVKFQLFLQIVEARAMLMQCLQNQSKLETEQLGHRKDDLGVQLREDTFREASPFVRQEVASVMPITEIEIEKHPIQVTEVPVVDKSVIKEELPKNHTETSNILQDTFDDDVDDWFDEEADLAGHPTIHIGDEEDVSFSDLEEDDVK</sequence>
<protein>
    <recommendedName>
        <fullName evidence="2">BSD domain-containing protein</fullName>
    </recommendedName>
</protein>
<feature type="region of interest" description="Disordered" evidence="1">
    <location>
        <begin position="1"/>
        <end position="64"/>
    </location>
</feature>
<keyword evidence="4" id="KW-1185">Reference proteome</keyword>
<evidence type="ECO:0000313" key="4">
    <source>
        <dbReference type="Proteomes" id="UP000636709"/>
    </source>
</evidence>
<accession>A0A835EBE4</accession>
<name>A0A835EBE4_9POAL</name>
<comment type="caution">
    <text evidence="3">The sequence shown here is derived from an EMBL/GenBank/DDBJ whole genome shotgun (WGS) entry which is preliminary data.</text>
</comment>
<dbReference type="SMART" id="SM00751">
    <property type="entry name" value="BSD"/>
    <property type="match status" value="1"/>
</dbReference>
<dbReference type="PANTHER" id="PTHR31923">
    <property type="entry name" value="BSD DOMAIN-CONTAINING PROTEIN"/>
    <property type="match status" value="1"/>
</dbReference>
<dbReference type="Gene3D" id="1.10.3970.10">
    <property type="entry name" value="BSD domain"/>
    <property type="match status" value="1"/>
</dbReference>
<organism evidence="3 4">
    <name type="scientific">Digitaria exilis</name>
    <dbReference type="NCBI Taxonomy" id="1010633"/>
    <lineage>
        <taxon>Eukaryota</taxon>
        <taxon>Viridiplantae</taxon>
        <taxon>Streptophyta</taxon>
        <taxon>Embryophyta</taxon>
        <taxon>Tracheophyta</taxon>
        <taxon>Spermatophyta</taxon>
        <taxon>Magnoliopsida</taxon>
        <taxon>Liliopsida</taxon>
        <taxon>Poales</taxon>
        <taxon>Poaceae</taxon>
        <taxon>PACMAD clade</taxon>
        <taxon>Panicoideae</taxon>
        <taxon>Panicodae</taxon>
        <taxon>Paniceae</taxon>
        <taxon>Anthephorinae</taxon>
        <taxon>Digitaria</taxon>
    </lineage>
</organism>
<dbReference type="EMBL" id="JACEFO010002183">
    <property type="protein sequence ID" value="KAF8675404.1"/>
    <property type="molecule type" value="Genomic_DNA"/>
</dbReference>
<dbReference type="InterPro" id="IPR035925">
    <property type="entry name" value="BSD_dom_sf"/>
</dbReference>
<dbReference type="PANTHER" id="PTHR31923:SF4">
    <property type="entry name" value="BSD DOMAIN-CONTAINING PROTEIN"/>
    <property type="match status" value="1"/>
</dbReference>
<dbReference type="SUPFAM" id="SSF140383">
    <property type="entry name" value="BSD domain-like"/>
    <property type="match status" value="1"/>
</dbReference>
<gene>
    <name evidence="3" type="ORF">HU200_047770</name>
</gene>
<feature type="region of interest" description="Disordered" evidence="1">
    <location>
        <begin position="80"/>
        <end position="119"/>
    </location>
</feature>
<dbReference type="AlphaFoldDB" id="A0A835EBE4"/>
<feature type="compositionally biased region" description="Pro residues" evidence="1">
    <location>
        <begin position="85"/>
        <end position="98"/>
    </location>
</feature>
<feature type="domain" description="BSD" evidence="2">
    <location>
        <begin position="344"/>
        <end position="389"/>
    </location>
</feature>